<accession>C7RIM6</accession>
<dbReference type="OrthoDB" id="8556356at2"/>
<feature type="transmembrane region" description="Helical" evidence="1">
    <location>
        <begin position="425"/>
        <end position="445"/>
    </location>
</feature>
<feature type="transmembrane region" description="Helical" evidence="1">
    <location>
        <begin position="20"/>
        <end position="36"/>
    </location>
</feature>
<feature type="transmembrane region" description="Helical" evidence="1">
    <location>
        <begin position="295"/>
        <end position="315"/>
    </location>
</feature>
<sequence>MPAHPEHPRFKGIPLPPSGWTLAVLLALYIFTGLVGHDPWKNDDALTIGIVHDIVANGNWLTPGLAGRPYPDAPLYYWVAAASSHVFSWLLPVHAGARLASGLCTLLALAFILLAARELHGREAAPAAPLLLAGSIGFLFHAHEAQPMLAALTAHTAAYWGLFLLGRKPVAGACYFGSALGLGFLANGLPPMLPLVPLAAFVVWRSEKRQQAALLLVGSLLLAAALGGAWLIALLANSPDYLAAFWRSESTQLHASAQPLVNLWGLVMMLPWYAWPAFPLAGWTLWAKRRQFTTRPLALPVVAFLMVLLGVSYCFGARSAPALLLLPPLVLLAVPGITSLRRGAANAFDWFGMITFSVFAGVVWVAWCATVFGWPERLARQASRLEPGFIGHLSIPAVGLALFGTAVWCWLIATSPRSPMRGIMHWMAGLTLFWLLTATLLMPWVDHGKTYRPVSASLARALPETRNCIASTNVADSILASLDYFDGIRTLTTRSEAGLDCDWLLMHGLPRDKGAIAAGGWRKVWEGGRPSDRRDAEKLQLYRRDVRKAP</sequence>
<dbReference type="EMBL" id="CP001715">
    <property type="protein sequence ID" value="ACV36600.1"/>
    <property type="molecule type" value="Genomic_DNA"/>
</dbReference>
<feature type="transmembrane region" description="Helical" evidence="1">
    <location>
        <begin position="322"/>
        <end position="338"/>
    </location>
</feature>
<feature type="transmembrane region" description="Helical" evidence="1">
    <location>
        <begin position="99"/>
        <end position="117"/>
    </location>
</feature>
<reference evidence="2" key="2">
    <citation type="submission" date="2009-09" db="EMBL/GenBank/DDBJ databases">
        <title>Complete sequence of chromosome of Candidatus Accumulibacter phosphatis clade IIA str. UW-1.</title>
        <authorList>
            <consortium name="US DOE Joint Genome Institute"/>
            <person name="Martin H.G."/>
            <person name="Ivanova N."/>
            <person name="Kunin V."/>
            <person name="Warnecke F."/>
            <person name="Barry K."/>
            <person name="He S."/>
            <person name="Salamov A."/>
            <person name="Szeto E."/>
            <person name="Dalin E."/>
            <person name="Pangilinan J.L."/>
            <person name="Lapidus A."/>
            <person name="Lowry S."/>
            <person name="Kyrpides N.C."/>
            <person name="McMahon K.D."/>
            <person name="Hugenholtz P."/>
        </authorList>
    </citation>
    <scope>NUCLEOTIDE SEQUENCE [LARGE SCALE GENOMIC DNA]</scope>
    <source>
        <strain evidence="2">UW-1</strain>
    </source>
</reference>
<feature type="transmembrane region" description="Helical" evidence="1">
    <location>
        <begin position="148"/>
        <end position="166"/>
    </location>
</feature>
<organism evidence="2">
    <name type="scientific">Accumulibacter regalis</name>
    <dbReference type="NCBI Taxonomy" id="522306"/>
    <lineage>
        <taxon>Bacteria</taxon>
        <taxon>Pseudomonadati</taxon>
        <taxon>Pseudomonadota</taxon>
        <taxon>Betaproteobacteria</taxon>
        <taxon>Candidatus Accumulibacter</taxon>
    </lineage>
</organism>
<feature type="transmembrane region" description="Helical" evidence="1">
    <location>
        <begin position="393"/>
        <end position="413"/>
    </location>
</feature>
<feature type="transmembrane region" description="Helical" evidence="1">
    <location>
        <begin position="213"/>
        <end position="236"/>
    </location>
</feature>
<keyword evidence="1" id="KW-0472">Membrane</keyword>
<dbReference type="KEGG" id="app:CAP2UW1_3336"/>
<feature type="transmembrane region" description="Helical" evidence="1">
    <location>
        <begin position="173"/>
        <end position="193"/>
    </location>
</feature>
<keyword evidence="1" id="KW-1133">Transmembrane helix</keyword>
<evidence type="ECO:0000256" key="1">
    <source>
        <dbReference type="SAM" id="Phobius"/>
    </source>
</evidence>
<keyword evidence="1" id="KW-0812">Transmembrane</keyword>
<dbReference type="eggNOG" id="COG1807">
    <property type="taxonomic scope" value="Bacteria"/>
</dbReference>
<evidence type="ECO:0000313" key="2">
    <source>
        <dbReference type="EMBL" id="ACV36600.1"/>
    </source>
</evidence>
<dbReference type="HOGENOM" id="CLU_034283_0_0_4"/>
<feature type="transmembrane region" description="Helical" evidence="1">
    <location>
        <begin position="257"/>
        <end position="275"/>
    </location>
</feature>
<dbReference type="AlphaFoldDB" id="C7RIM6"/>
<dbReference type="STRING" id="522306.CAP2UW1_3336"/>
<proteinExistence type="predicted"/>
<protein>
    <submittedName>
        <fullName evidence="2">Uncharacterized protein</fullName>
    </submittedName>
</protein>
<gene>
    <name evidence="2" type="ordered locus">CAP2UW1_3336</name>
</gene>
<reference evidence="2" key="1">
    <citation type="submission" date="2009-08" db="EMBL/GenBank/DDBJ databases">
        <authorList>
            <consortium name="US DOE Joint Genome Institute"/>
            <person name="Lucas S."/>
            <person name="Copeland A."/>
            <person name="Lapidus A."/>
            <person name="Glavina del Rio T."/>
            <person name="Dalin E."/>
            <person name="Tice H."/>
            <person name="Bruce D."/>
            <person name="Barry K."/>
            <person name="Pitluck S."/>
            <person name="Lowry S."/>
            <person name="Larimer F."/>
            <person name="Land M."/>
            <person name="Hauser L."/>
            <person name="Kyrpides N."/>
            <person name="Ivanova N."/>
            <person name="McMahon K.D."/>
            <person name="Hugenholtz P."/>
        </authorList>
    </citation>
    <scope>NUCLEOTIDE SEQUENCE</scope>
    <source>
        <strain evidence="2">UW-1</strain>
    </source>
</reference>
<feature type="transmembrane region" description="Helical" evidence="1">
    <location>
        <begin position="350"/>
        <end position="372"/>
    </location>
</feature>
<name>C7RIM6_ACCRE</name>